<evidence type="ECO:0000313" key="15">
    <source>
        <dbReference type="Proteomes" id="UP000199512"/>
    </source>
</evidence>
<dbReference type="InterPro" id="IPR017441">
    <property type="entry name" value="Protein_kinase_ATP_BS"/>
</dbReference>
<dbReference type="InterPro" id="IPR005543">
    <property type="entry name" value="PASTA_dom"/>
</dbReference>
<dbReference type="Proteomes" id="UP000199512">
    <property type="component" value="Unassembled WGS sequence"/>
</dbReference>
<dbReference type="OrthoDB" id="9788659at2"/>
<dbReference type="Gene3D" id="3.30.200.20">
    <property type="entry name" value="Phosphorylase Kinase, domain 1"/>
    <property type="match status" value="1"/>
</dbReference>
<organism evidence="14 15">
    <name type="scientific">Peptostreptococcus russellii</name>
    <dbReference type="NCBI Taxonomy" id="215200"/>
    <lineage>
        <taxon>Bacteria</taxon>
        <taxon>Bacillati</taxon>
        <taxon>Bacillota</taxon>
        <taxon>Clostridia</taxon>
        <taxon>Peptostreptococcales</taxon>
        <taxon>Peptostreptococcaceae</taxon>
        <taxon>Peptostreptococcus</taxon>
    </lineage>
</organism>
<dbReference type="SMART" id="SM00220">
    <property type="entry name" value="S_TKc"/>
    <property type="match status" value="1"/>
</dbReference>
<dbReference type="PANTHER" id="PTHR43289">
    <property type="entry name" value="MITOGEN-ACTIVATED PROTEIN KINASE KINASE KINASE 20-RELATED"/>
    <property type="match status" value="1"/>
</dbReference>
<keyword evidence="11" id="KW-0812">Transmembrane</keyword>
<dbReference type="InterPro" id="IPR008271">
    <property type="entry name" value="Ser/Thr_kinase_AS"/>
</dbReference>
<dbReference type="FunFam" id="3.30.200.20:FF:000035">
    <property type="entry name" value="Serine/threonine protein kinase Stk1"/>
    <property type="match status" value="1"/>
</dbReference>
<feature type="domain" description="PASTA" evidence="13">
    <location>
        <begin position="394"/>
        <end position="461"/>
    </location>
</feature>
<dbReference type="SUPFAM" id="SSF54184">
    <property type="entry name" value="Penicillin-binding protein 2x (pbp-2x), c-terminal domain"/>
    <property type="match status" value="1"/>
</dbReference>
<dbReference type="FunFam" id="1.10.510.10:FF:000021">
    <property type="entry name" value="Serine/threonine protein kinase"/>
    <property type="match status" value="1"/>
</dbReference>
<dbReference type="PROSITE" id="PS00107">
    <property type="entry name" value="PROTEIN_KINASE_ATP"/>
    <property type="match status" value="1"/>
</dbReference>
<feature type="region of interest" description="Disordered" evidence="10">
    <location>
        <begin position="524"/>
        <end position="630"/>
    </location>
</feature>
<comment type="catalytic activity">
    <reaction evidence="7">
        <text>L-threonyl-[protein] + ATP = O-phospho-L-threonyl-[protein] + ADP + H(+)</text>
        <dbReference type="Rhea" id="RHEA:46608"/>
        <dbReference type="Rhea" id="RHEA-COMP:11060"/>
        <dbReference type="Rhea" id="RHEA-COMP:11605"/>
        <dbReference type="ChEBI" id="CHEBI:15378"/>
        <dbReference type="ChEBI" id="CHEBI:30013"/>
        <dbReference type="ChEBI" id="CHEBI:30616"/>
        <dbReference type="ChEBI" id="CHEBI:61977"/>
        <dbReference type="ChEBI" id="CHEBI:456216"/>
        <dbReference type="EC" id="2.7.11.1"/>
    </reaction>
</comment>
<dbReference type="PROSITE" id="PS50011">
    <property type="entry name" value="PROTEIN_KINASE_DOM"/>
    <property type="match status" value="1"/>
</dbReference>
<feature type="transmembrane region" description="Helical" evidence="11">
    <location>
        <begin position="364"/>
        <end position="386"/>
    </location>
</feature>
<evidence type="ECO:0000313" key="14">
    <source>
        <dbReference type="EMBL" id="SEN31267.1"/>
    </source>
</evidence>
<feature type="compositionally biased region" description="Acidic residues" evidence="10">
    <location>
        <begin position="316"/>
        <end position="335"/>
    </location>
</feature>
<protein>
    <recommendedName>
        <fullName evidence="1">non-specific serine/threonine protein kinase</fullName>
        <ecNumber evidence="1">2.7.11.1</ecNumber>
    </recommendedName>
</protein>
<evidence type="ECO:0000256" key="5">
    <source>
        <dbReference type="ARBA" id="ARBA00022777"/>
    </source>
</evidence>
<keyword evidence="11" id="KW-1133">Transmembrane helix</keyword>
<comment type="catalytic activity">
    <reaction evidence="8">
        <text>L-seryl-[protein] + ATP = O-phospho-L-seryl-[protein] + ADP + H(+)</text>
        <dbReference type="Rhea" id="RHEA:17989"/>
        <dbReference type="Rhea" id="RHEA-COMP:9863"/>
        <dbReference type="Rhea" id="RHEA-COMP:11604"/>
        <dbReference type="ChEBI" id="CHEBI:15378"/>
        <dbReference type="ChEBI" id="CHEBI:29999"/>
        <dbReference type="ChEBI" id="CHEBI:30616"/>
        <dbReference type="ChEBI" id="CHEBI:83421"/>
        <dbReference type="ChEBI" id="CHEBI:456216"/>
        <dbReference type="EC" id="2.7.11.1"/>
    </reaction>
</comment>
<evidence type="ECO:0000259" key="13">
    <source>
        <dbReference type="PROSITE" id="PS51178"/>
    </source>
</evidence>
<feature type="compositionally biased region" description="Basic and acidic residues" evidence="10">
    <location>
        <begin position="336"/>
        <end position="346"/>
    </location>
</feature>
<evidence type="ECO:0000256" key="3">
    <source>
        <dbReference type="ARBA" id="ARBA00022679"/>
    </source>
</evidence>
<feature type="domain" description="Protein kinase" evidence="12">
    <location>
        <begin position="10"/>
        <end position="270"/>
    </location>
</feature>
<dbReference type="EMBL" id="FODF01000002">
    <property type="protein sequence ID" value="SEN31267.1"/>
    <property type="molecule type" value="Genomic_DNA"/>
</dbReference>
<dbReference type="RefSeq" id="WP_091974083.1">
    <property type="nucleotide sequence ID" value="NZ_CAUWDX010000008.1"/>
</dbReference>
<evidence type="ECO:0000256" key="2">
    <source>
        <dbReference type="ARBA" id="ARBA00022527"/>
    </source>
</evidence>
<feature type="domain" description="PASTA" evidence="13">
    <location>
        <begin position="462"/>
        <end position="527"/>
    </location>
</feature>
<evidence type="ECO:0000256" key="10">
    <source>
        <dbReference type="SAM" id="MobiDB-lite"/>
    </source>
</evidence>
<dbReference type="SMART" id="SM00740">
    <property type="entry name" value="PASTA"/>
    <property type="match status" value="2"/>
</dbReference>
<reference evidence="14 15" key="1">
    <citation type="submission" date="2016-10" db="EMBL/GenBank/DDBJ databases">
        <authorList>
            <person name="de Groot N.N."/>
        </authorList>
    </citation>
    <scope>NUCLEOTIDE SEQUENCE [LARGE SCALE GENOMIC DNA]</scope>
    <source>
        <strain evidence="14 15">Calf135</strain>
    </source>
</reference>
<dbReference type="Gene3D" id="3.30.10.20">
    <property type="match status" value="2"/>
</dbReference>
<keyword evidence="11" id="KW-0472">Membrane</keyword>
<evidence type="ECO:0000259" key="12">
    <source>
        <dbReference type="PROSITE" id="PS50011"/>
    </source>
</evidence>
<keyword evidence="3" id="KW-0808">Transferase</keyword>
<name>A0A1H8FJE0_9FIRM</name>
<gene>
    <name evidence="14" type="ORF">SAMN05216454_102126</name>
</gene>
<keyword evidence="4 9" id="KW-0547">Nucleotide-binding</keyword>
<keyword evidence="6 9" id="KW-0067">ATP-binding</keyword>
<feature type="compositionally biased region" description="Polar residues" evidence="10">
    <location>
        <begin position="619"/>
        <end position="630"/>
    </location>
</feature>
<feature type="binding site" evidence="9">
    <location>
        <position position="39"/>
    </location>
    <ligand>
        <name>ATP</name>
        <dbReference type="ChEBI" id="CHEBI:30616"/>
    </ligand>
</feature>
<dbReference type="PROSITE" id="PS51178">
    <property type="entry name" value="PASTA"/>
    <property type="match status" value="2"/>
</dbReference>
<dbReference type="STRING" id="215200.SAMN05216454_102126"/>
<evidence type="ECO:0000256" key="9">
    <source>
        <dbReference type="PROSITE-ProRule" id="PRU10141"/>
    </source>
</evidence>
<dbReference type="SUPFAM" id="SSF56112">
    <property type="entry name" value="Protein kinase-like (PK-like)"/>
    <property type="match status" value="1"/>
</dbReference>
<dbReference type="CDD" id="cd06577">
    <property type="entry name" value="PASTA_pknB"/>
    <property type="match status" value="2"/>
</dbReference>
<dbReference type="EC" id="2.7.11.1" evidence="1"/>
<evidence type="ECO:0000256" key="1">
    <source>
        <dbReference type="ARBA" id="ARBA00012513"/>
    </source>
</evidence>
<dbReference type="InterPro" id="IPR000719">
    <property type="entry name" value="Prot_kinase_dom"/>
</dbReference>
<dbReference type="AlphaFoldDB" id="A0A1H8FJE0"/>
<accession>A0A1H8FJE0</accession>
<feature type="region of interest" description="Disordered" evidence="10">
    <location>
        <begin position="316"/>
        <end position="357"/>
    </location>
</feature>
<feature type="region of interest" description="Disordered" evidence="10">
    <location>
        <begin position="291"/>
        <end position="310"/>
    </location>
</feature>
<dbReference type="Pfam" id="PF00069">
    <property type="entry name" value="Pkinase"/>
    <property type="match status" value="1"/>
</dbReference>
<dbReference type="Pfam" id="PF03793">
    <property type="entry name" value="PASTA"/>
    <property type="match status" value="2"/>
</dbReference>
<dbReference type="Gene3D" id="1.10.510.10">
    <property type="entry name" value="Transferase(Phosphotransferase) domain 1"/>
    <property type="match status" value="1"/>
</dbReference>
<evidence type="ECO:0000256" key="6">
    <source>
        <dbReference type="ARBA" id="ARBA00022840"/>
    </source>
</evidence>
<dbReference type="GO" id="GO:0004674">
    <property type="term" value="F:protein serine/threonine kinase activity"/>
    <property type="evidence" value="ECO:0007669"/>
    <property type="project" value="UniProtKB-KW"/>
</dbReference>
<keyword evidence="5 14" id="KW-0418">Kinase</keyword>
<proteinExistence type="predicted"/>
<keyword evidence="2 14" id="KW-0723">Serine/threonine-protein kinase</keyword>
<evidence type="ECO:0000256" key="11">
    <source>
        <dbReference type="SAM" id="Phobius"/>
    </source>
</evidence>
<dbReference type="CDD" id="cd14014">
    <property type="entry name" value="STKc_PknB_like"/>
    <property type="match status" value="1"/>
</dbReference>
<dbReference type="PANTHER" id="PTHR43289:SF34">
    <property type="entry name" value="SERINE_THREONINE-PROTEIN KINASE YBDM-RELATED"/>
    <property type="match status" value="1"/>
</dbReference>
<evidence type="ECO:0000256" key="8">
    <source>
        <dbReference type="ARBA" id="ARBA00048679"/>
    </source>
</evidence>
<evidence type="ECO:0000256" key="4">
    <source>
        <dbReference type="ARBA" id="ARBA00022741"/>
    </source>
</evidence>
<dbReference type="NCBIfam" id="NF033483">
    <property type="entry name" value="PknB_PASTA_kin"/>
    <property type="match status" value="1"/>
</dbReference>
<dbReference type="InterPro" id="IPR011009">
    <property type="entry name" value="Kinase-like_dom_sf"/>
</dbReference>
<sequence length="630" mass="69570">MGATVLGNRYEILRKIGDGGMAFVYQARDKLLNRIVAVKVLRPEYVDDQEFLVKFKREAEAVASLSHPNIVNVYDVGEDGKVHYIVMEYVDGQNLKEIIQNEGCLEEYTALDIAKQIAQALSAAHRNGIIHRDIKPHNILISKDGRLVKVADFGIAKAVSSSTMTNMGSVIGSVHYISPEQAKGKHLTSNADLYSLGIVMYEMIVGRVPFVGDSPISIALKHINENITFTEEEEVRIPKSVRTIIGKLTEKEPANRYQTAEELIEDIEFVENNIDLPYVKDYDNFATSDMSSRDPSMFNGRRPAVYNDDEDQYYDEDYDDDYYDSDDYYDDDYYEEDPKSRRDLKKEKKKKARKQETPKSRRRLKIIAAILILILMGYGVAAMKYFGFNPFGDKGEDIAAPNLINMTVEQAQNELNSKGLNLTVKSQEYSNQVGEGKIISQTPSPDTKLKKGDSIGVIVSKGNSKVPVPNVVGLKLTQAEKLLNDNGLLLGNVKYEYNSAEEGTVLSQSLIGGSNDEGQKVSLVVSKGREPKKEKPSIIENTETPSEDLNNDIDNNNTNPPATGETGNNSNTGNQENNNHSGNQNTNPPTTPNTGSQGTTQGGQTNQNPGTTQGQGSNHGSQNTGSNGMN</sequence>
<dbReference type="PROSITE" id="PS00108">
    <property type="entry name" value="PROTEIN_KINASE_ST"/>
    <property type="match status" value="1"/>
</dbReference>
<feature type="compositionally biased region" description="Basic and acidic residues" evidence="10">
    <location>
        <begin position="527"/>
        <end position="537"/>
    </location>
</feature>
<evidence type="ECO:0000256" key="7">
    <source>
        <dbReference type="ARBA" id="ARBA00047899"/>
    </source>
</evidence>
<keyword evidence="15" id="KW-1185">Reference proteome</keyword>
<feature type="compositionally biased region" description="Low complexity" evidence="10">
    <location>
        <begin position="552"/>
        <end position="618"/>
    </location>
</feature>
<dbReference type="GO" id="GO:0005524">
    <property type="term" value="F:ATP binding"/>
    <property type="evidence" value="ECO:0007669"/>
    <property type="project" value="UniProtKB-UniRule"/>
</dbReference>